<evidence type="ECO:0000313" key="2">
    <source>
        <dbReference type="EMBL" id="ASE99753.1"/>
    </source>
</evidence>
<protein>
    <submittedName>
        <fullName evidence="2">Uncharacterized protein</fullName>
    </submittedName>
</protein>
<accession>A0A218MKE9</accession>
<reference evidence="2" key="2">
    <citation type="journal article" date="2017" name="Nat. Commun.">
        <title>Single-virus genomics reveals hidden cosmopolitan and abundant viruses.</title>
        <authorList>
            <person name="Martinez-Hernandez F."/>
            <person name="Fornas O."/>
            <person name="Lluesma Gomez M."/>
            <person name="Bolduc B."/>
            <person name="de la Cruz Pena M.J."/>
            <person name="Martinez J.M."/>
            <person name="Anton J."/>
            <person name="Gasol J.M."/>
            <person name="Rosselli R."/>
            <person name="Rodriguez-Valera F."/>
            <person name="Sullivan M.B."/>
            <person name="Acinas S.G."/>
            <person name="Martinez-Garcia M."/>
        </authorList>
    </citation>
    <scope>NUCLEOTIDE SEQUENCE</scope>
</reference>
<organism evidence="2">
    <name type="scientific">uncultured virus</name>
    <dbReference type="NCBI Taxonomy" id="340016"/>
    <lineage>
        <taxon>Viruses</taxon>
        <taxon>environmental samples</taxon>
    </lineage>
</organism>
<reference evidence="2" key="1">
    <citation type="submission" date="2016-10" db="EMBL/GenBank/DDBJ databases">
        <authorList>
            <person name="Varghese N."/>
        </authorList>
    </citation>
    <scope>NUCLEOTIDE SEQUENCE</scope>
</reference>
<evidence type="ECO:0000256" key="1">
    <source>
        <dbReference type="SAM" id="MobiDB-lite"/>
    </source>
</evidence>
<sequence>MSLLPAYFNTLNTKKRKQKRNPGWQQAHTEHNAWLKSIGAHPSQRSKTKRATKPETYSDRVLPTTPKKPTSFGKGGVKPISNYKLEESKKFIVAIPYNKGGYQVITKQNVKDIGK</sequence>
<name>A0A218MKE9_9VIRU</name>
<feature type="region of interest" description="Disordered" evidence="1">
    <location>
        <begin position="34"/>
        <end position="79"/>
    </location>
</feature>
<proteinExistence type="predicted"/>
<dbReference type="EMBL" id="KY052794">
    <property type="protein sequence ID" value="ASE99753.1"/>
    <property type="molecule type" value="Genomic_DNA"/>
</dbReference>
<feature type="region of interest" description="Disordered" evidence="1">
    <location>
        <begin position="9"/>
        <end position="28"/>
    </location>
</feature>